<comment type="caution">
    <text evidence="1">The sequence shown here is derived from an EMBL/GenBank/DDBJ whole genome shotgun (WGS) entry which is preliminary data.</text>
</comment>
<proteinExistence type="predicted"/>
<dbReference type="STRING" id="1325734.A0A428NR59"/>
<accession>A0A428NR59</accession>
<evidence type="ECO:0000313" key="2">
    <source>
        <dbReference type="Proteomes" id="UP000288168"/>
    </source>
</evidence>
<dbReference type="OrthoDB" id="5620at2759"/>
<name>A0A428NR59_9HYPO</name>
<dbReference type="AlphaFoldDB" id="A0A428NR59"/>
<dbReference type="Proteomes" id="UP000288168">
    <property type="component" value="Unassembled WGS sequence"/>
</dbReference>
<sequence>MAVTKALVLAIDEIMLGDLSMGIKHVIGAAEIVQVAGGAQALGLSGIVQYILDRCLRGHRLEDWDPTTDCDATFMKPETTWNMVH</sequence>
<evidence type="ECO:0000313" key="1">
    <source>
        <dbReference type="EMBL" id="RSL43278.1"/>
    </source>
</evidence>
<organism evidence="1 2">
    <name type="scientific">Fusarium duplospermum</name>
    <dbReference type="NCBI Taxonomy" id="1325734"/>
    <lineage>
        <taxon>Eukaryota</taxon>
        <taxon>Fungi</taxon>
        <taxon>Dikarya</taxon>
        <taxon>Ascomycota</taxon>
        <taxon>Pezizomycotina</taxon>
        <taxon>Sordariomycetes</taxon>
        <taxon>Hypocreomycetidae</taxon>
        <taxon>Hypocreales</taxon>
        <taxon>Nectriaceae</taxon>
        <taxon>Fusarium</taxon>
        <taxon>Fusarium solani species complex</taxon>
    </lineage>
</organism>
<protein>
    <submittedName>
        <fullName evidence="1">Uncharacterized protein</fullName>
    </submittedName>
</protein>
<keyword evidence="2" id="KW-1185">Reference proteome</keyword>
<reference evidence="1 2" key="1">
    <citation type="submission" date="2017-06" db="EMBL/GenBank/DDBJ databases">
        <title>Comparative genomic analysis of Ambrosia Fusariam Clade fungi.</title>
        <authorList>
            <person name="Stajich J.E."/>
            <person name="Carrillo J."/>
            <person name="Kijimoto T."/>
            <person name="Eskalen A."/>
            <person name="O'Donnell K."/>
            <person name="Kasson M."/>
        </authorList>
    </citation>
    <scope>NUCLEOTIDE SEQUENCE [LARGE SCALE GENOMIC DNA]</scope>
    <source>
        <strain evidence="1 2">NRRL62584</strain>
    </source>
</reference>
<dbReference type="EMBL" id="NKCI01000330">
    <property type="protein sequence ID" value="RSL43278.1"/>
    <property type="molecule type" value="Genomic_DNA"/>
</dbReference>
<gene>
    <name evidence="1" type="ORF">CEP54_015154</name>
</gene>